<evidence type="ECO:0000256" key="9">
    <source>
        <dbReference type="ARBA" id="ARBA00022840"/>
    </source>
</evidence>
<keyword evidence="8 12" id="KW-0418">Kinase</keyword>
<evidence type="ECO:0000259" key="11">
    <source>
        <dbReference type="PROSITE" id="PS50109"/>
    </source>
</evidence>
<dbReference type="InterPro" id="IPR050980">
    <property type="entry name" value="2C_sensor_his_kinase"/>
</dbReference>
<keyword evidence="10" id="KW-0812">Transmembrane</keyword>
<evidence type="ECO:0000313" key="12">
    <source>
        <dbReference type="EMBL" id="QJB70871.1"/>
    </source>
</evidence>
<dbReference type="AlphaFoldDB" id="A0A6H2DSY7"/>
<dbReference type="InterPro" id="IPR003594">
    <property type="entry name" value="HATPase_dom"/>
</dbReference>
<dbReference type="InterPro" id="IPR036890">
    <property type="entry name" value="HATPase_C_sf"/>
</dbReference>
<keyword evidence="13" id="KW-1185">Reference proteome</keyword>
<dbReference type="InterPro" id="IPR005467">
    <property type="entry name" value="His_kinase_dom"/>
</dbReference>
<sequence length="430" mass="46106">MRLLINMRWLALTGQGATVILVHFALGIALPVIAMLAIIGALFTLNLISLARTERSEEGSDDRGEGISDSGREEIGNSQLFAALLLDVLALTGLLYFSGGATNPFISLYLLQIVLGAVLLRSWSSWIIVGINSICFLLLVQFHIPLNLPEKLHLGPFDLYILGTFASFALIAVLLVLYVTRINANLRAGDAKLAAMRQHAAEEDHIFRMGLLASGAAHELGTPLASLAVIVNDWTHYEKLKGDPVIMEELDDMRIAVDRCKLIVGNILLSAGQARGENPVITTVFAFLEEVVSDWRARHGGDALTFENLLTEDENIVSDSALKQVIGNILDNAREASGTQICLAAMLDNGNLIIRVQDNGPGFDPDVLANFGKPYVSTKGKLGGGLGLFLVVNAMRKMGGNVSVANEPSGGAVVTLSLPLIAILYRGTTA</sequence>
<dbReference type="Proteomes" id="UP000501600">
    <property type="component" value="Chromosome"/>
</dbReference>
<evidence type="ECO:0000256" key="1">
    <source>
        <dbReference type="ARBA" id="ARBA00000085"/>
    </source>
</evidence>
<feature type="transmembrane region" description="Helical" evidence="10">
    <location>
        <begin position="159"/>
        <end position="179"/>
    </location>
</feature>
<evidence type="ECO:0000313" key="13">
    <source>
        <dbReference type="Proteomes" id="UP000501600"/>
    </source>
</evidence>
<reference evidence="12 13" key="1">
    <citation type="submission" date="2020-04" db="EMBL/GenBank/DDBJ databases">
        <title>Genome sequence for Sphingorhabdus sp. strain M1.</title>
        <authorList>
            <person name="Park S.-J."/>
        </authorList>
    </citation>
    <scope>NUCLEOTIDE SEQUENCE [LARGE SCALE GENOMIC DNA]</scope>
    <source>
        <strain evidence="12 13">JK6</strain>
    </source>
</reference>
<evidence type="ECO:0000256" key="6">
    <source>
        <dbReference type="ARBA" id="ARBA00022679"/>
    </source>
</evidence>
<comment type="catalytic activity">
    <reaction evidence="1">
        <text>ATP + protein L-histidine = ADP + protein N-phospho-L-histidine.</text>
        <dbReference type="EC" id="2.7.13.3"/>
    </reaction>
</comment>
<dbReference type="PANTHER" id="PTHR44936">
    <property type="entry name" value="SENSOR PROTEIN CREC"/>
    <property type="match status" value="1"/>
</dbReference>
<dbReference type="GO" id="GO:0005886">
    <property type="term" value="C:plasma membrane"/>
    <property type="evidence" value="ECO:0007669"/>
    <property type="project" value="UniProtKB-SubCell"/>
</dbReference>
<name>A0A6H2DSY7_9SPHN</name>
<dbReference type="SUPFAM" id="SSF55874">
    <property type="entry name" value="ATPase domain of HSP90 chaperone/DNA topoisomerase II/histidine kinase"/>
    <property type="match status" value="1"/>
</dbReference>
<dbReference type="Pfam" id="PF02518">
    <property type="entry name" value="HATPase_c"/>
    <property type="match status" value="1"/>
</dbReference>
<evidence type="ECO:0000256" key="5">
    <source>
        <dbReference type="ARBA" id="ARBA00022553"/>
    </source>
</evidence>
<feature type="transmembrane region" description="Helical" evidence="10">
    <location>
        <begin position="127"/>
        <end position="144"/>
    </location>
</feature>
<dbReference type="PANTHER" id="PTHR44936:SF10">
    <property type="entry name" value="SENSOR PROTEIN RSTB"/>
    <property type="match status" value="1"/>
</dbReference>
<keyword evidence="7" id="KW-0547">Nucleotide-binding</keyword>
<keyword evidence="10" id="KW-1133">Transmembrane helix</keyword>
<dbReference type="KEGG" id="phao:HF685_14280"/>
<dbReference type="Gene3D" id="3.30.565.10">
    <property type="entry name" value="Histidine kinase-like ATPase, C-terminal domain"/>
    <property type="match status" value="1"/>
</dbReference>
<feature type="transmembrane region" description="Helical" evidence="10">
    <location>
        <begin position="20"/>
        <end position="45"/>
    </location>
</feature>
<dbReference type="GO" id="GO:0000155">
    <property type="term" value="F:phosphorelay sensor kinase activity"/>
    <property type="evidence" value="ECO:0007669"/>
    <property type="project" value="InterPro"/>
</dbReference>
<evidence type="ECO:0000256" key="8">
    <source>
        <dbReference type="ARBA" id="ARBA00022777"/>
    </source>
</evidence>
<organism evidence="12 13">
    <name type="scientific">Parasphingorhabdus halotolerans</name>
    <dbReference type="NCBI Taxonomy" id="2725558"/>
    <lineage>
        <taxon>Bacteria</taxon>
        <taxon>Pseudomonadati</taxon>
        <taxon>Pseudomonadota</taxon>
        <taxon>Alphaproteobacteria</taxon>
        <taxon>Sphingomonadales</taxon>
        <taxon>Sphingomonadaceae</taxon>
        <taxon>Parasphingorhabdus</taxon>
    </lineage>
</organism>
<keyword evidence="4" id="KW-1003">Cell membrane</keyword>
<evidence type="ECO:0000256" key="7">
    <source>
        <dbReference type="ARBA" id="ARBA00022741"/>
    </source>
</evidence>
<dbReference type="InterPro" id="IPR003661">
    <property type="entry name" value="HisK_dim/P_dom"/>
</dbReference>
<protein>
    <recommendedName>
        <fullName evidence="3">histidine kinase</fullName>
        <ecNumber evidence="3">2.7.13.3</ecNumber>
    </recommendedName>
</protein>
<accession>A0A6H2DSY7</accession>
<keyword evidence="10" id="KW-0472">Membrane</keyword>
<evidence type="ECO:0000256" key="3">
    <source>
        <dbReference type="ARBA" id="ARBA00012438"/>
    </source>
</evidence>
<dbReference type="SUPFAM" id="SSF47384">
    <property type="entry name" value="Homodimeric domain of signal transducing histidine kinase"/>
    <property type="match status" value="1"/>
</dbReference>
<keyword evidence="5" id="KW-0597">Phosphoprotein</keyword>
<dbReference type="GO" id="GO:0005524">
    <property type="term" value="F:ATP binding"/>
    <property type="evidence" value="ECO:0007669"/>
    <property type="project" value="UniProtKB-KW"/>
</dbReference>
<dbReference type="SMART" id="SM00387">
    <property type="entry name" value="HATPase_c"/>
    <property type="match status" value="1"/>
</dbReference>
<dbReference type="EC" id="2.7.13.3" evidence="3"/>
<dbReference type="PROSITE" id="PS50109">
    <property type="entry name" value="HIS_KIN"/>
    <property type="match status" value="1"/>
</dbReference>
<dbReference type="CDD" id="cd00075">
    <property type="entry name" value="HATPase"/>
    <property type="match status" value="1"/>
</dbReference>
<gene>
    <name evidence="12" type="ORF">HF685_14280</name>
</gene>
<proteinExistence type="predicted"/>
<dbReference type="InterPro" id="IPR004358">
    <property type="entry name" value="Sig_transdc_His_kin-like_C"/>
</dbReference>
<keyword evidence="9" id="KW-0067">ATP-binding</keyword>
<evidence type="ECO:0000256" key="2">
    <source>
        <dbReference type="ARBA" id="ARBA00004651"/>
    </source>
</evidence>
<evidence type="ECO:0000256" key="4">
    <source>
        <dbReference type="ARBA" id="ARBA00022475"/>
    </source>
</evidence>
<dbReference type="PRINTS" id="PR00344">
    <property type="entry name" value="BCTRLSENSOR"/>
</dbReference>
<dbReference type="CDD" id="cd00082">
    <property type="entry name" value="HisKA"/>
    <property type="match status" value="1"/>
</dbReference>
<dbReference type="InterPro" id="IPR036097">
    <property type="entry name" value="HisK_dim/P_sf"/>
</dbReference>
<dbReference type="EMBL" id="CP051217">
    <property type="protein sequence ID" value="QJB70871.1"/>
    <property type="molecule type" value="Genomic_DNA"/>
</dbReference>
<comment type="subcellular location">
    <subcellularLocation>
        <location evidence="2">Cell membrane</location>
        <topology evidence="2">Multi-pass membrane protein</topology>
    </subcellularLocation>
</comment>
<evidence type="ECO:0000256" key="10">
    <source>
        <dbReference type="SAM" id="Phobius"/>
    </source>
</evidence>
<keyword evidence="6" id="KW-0808">Transferase</keyword>
<feature type="domain" description="Histidine kinase" evidence="11">
    <location>
        <begin position="215"/>
        <end position="422"/>
    </location>
</feature>